<feature type="compositionally biased region" description="Basic and acidic residues" evidence="1">
    <location>
        <begin position="625"/>
        <end position="645"/>
    </location>
</feature>
<feature type="compositionally biased region" description="Low complexity" evidence="1">
    <location>
        <begin position="742"/>
        <end position="756"/>
    </location>
</feature>
<feature type="compositionally biased region" description="Polar residues" evidence="1">
    <location>
        <begin position="702"/>
        <end position="711"/>
    </location>
</feature>
<dbReference type="PANTHER" id="PTHR24359">
    <property type="entry name" value="SERINE/THREONINE-PROTEIN KINASE SBK1"/>
    <property type="match status" value="1"/>
</dbReference>
<name>A0A8J2JJ47_FUSEQ</name>
<accession>A0A8J2JJ47</accession>
<feature type="compositionally biased region" description="Polar residues" evidence="1">
    <location>
        <begin position="1"/>
        <end position="17"/>
    </location>
</feature>
<dbReference type="PROSITE" id="PS50011">
    <property type="entry name" value="PROTEIN_KINASE_DOM"/>
    <property type="match status" value="1"/>
</dbReference>
<dbReference type="EMBL" id="CAJSTJ010000195">
    <property type="protein sequence ID" value="CAG7566099.1"/>
    <property type="molecule type" value="Genomic_DNA"/>
</dbReference>
<reference evidence="3" key="1">
    <citation type="submission" date="2021-05" db="EMBL/GenBank/DDBJ databases">
        <authorList>
            <person name="Khan N."/>
        </authorList>
    </citation>
    <scope>NUCLEOTIDE SEQUENCE</scope>
</reference>
<organism evidence="3 4">
    <name type="scientific">Fusarium equiseti</name>
    <name type="common">Fusarium scirpi</name>
    <dbReference type="NCBI Taxonomy" id="61235"/>
    <lineage>
        <taxon>Eukaryota</taxon>
        <taxon>Fungi</taxon>
        <taxon>Dikarya</taxon>
        <taxon>Ascomycota</taxon>
        <taxon>Pezizomycotina</taxon>
        <taxon>Sordariomycetes</taxon>
        <taxon>Hypocreomycetidae</taxon>
        <taxon>Hypocreales</taxon>
        <taxon>Nectriaceae</taxon>
        <taxon>Fusarium</taxon>
        <taxon>Fusarium incarnatum-equiseti species complex</taxon>
    </lineage>
</organism>
<evidence type="ECO:0000256" key="1">
    <source>
        <dbReference type="SAM" id="MobiDB-lite"/>
    </source>
</evidence>
<dbReference type="InterPro" id="IPR000719">
    <property type="entry name" value="Prot_kinase_dom"/>
</dbReference>
<comment type="caution">
    <text evidence="3">The sequence shown here is derived from an EMBL/GenBank/DDBJ whole genome shotgun (WGS) entry which is preliminary data.</text>
</comment>
<evidence type="ECO:0000313" key="3">
    <source>
        <dbReference type="EMBL" id="CAG7566099.1"/>
    </source>
</evidence>
<dbReference type="GO" id="GO:0004674">
    <property type="term" value="F:protein serine/threonine kinase activity"/>
    <property type="evidence" value="ECO:0007669"/>
    <property type="project" value="TreeGrafter"/>
</dbReference>
<dbReference type="GO" id="GO:0005524">
    <property type="term" value="F:ATP binding"/>
    <property type="evidence" value="ECO:0007669"/>
    <property type="project" value="InterPro"/>
</dbReference>
<protein>
    <recommendedName>
        <fullName evidence="2">Protein kinase domain-containing protein</fullName>
    </recommendedName>
</protein>
<feature type="compositionally biased region" description="Low complexity" evidence="1">
    <location>
        <begin position="69"/>
        <end position="82"/>
    </location>
</feature>
<feature type="domain" description="Protein kinase" evidence="2">
    <location>
        <begin position="278"/>
        <end position="615"/>
    </location>
</feature>
<evidence type="ECO:0000313" key="4">
    <source>
        <dbReference type="Proteomes" id="UP000693738"/>
    </source>
</evidence>
<dbReference type="Proteomes" id="UP000693738">
    <property type="component" value="Unassembled WGS sequence"/>
</dbReference>
<feature type="region of interest" description="Disordered" evidence="1">
    <location>
        <begin position="1"/>
        <end position="96"/>
    </location>
</feature>
<dbReference type="PANTHER" id="PTHR24359:SF37">
    <property type="entry name" value="PROTEIN KINASE DOMAIN-CONTAINING PROTEIN"/>
    <property type="match status" value="1"/>
</dbReference>
<proteinExistence type="predicted"/>
<feature type="region of interest" description="Disordered" evidence="1">
    <location>
        <begin position="675"/>
        <end position="796"/>
    </location>
</feature>
<sequence length="818" mass="91999">MTQLTQMQSRQSITDKSSAGIEASDLETGQRRRKSVAFSDSHNTDEDPNGETPLEGGLPSPSPTSANGQSSTPTPTSQEQSSYKGLRSNGSATSPRQTLGWSVRVGIFEPADDILQPFLPRDKLEEVLTEQRIIEALGTEGGFPHERQGPLAQEIISPRVSDPETRPHLHSRKEILAILSLIDKVSTIESFIKFSLFDYDLPFRYFKELDSPNGYVVKTCDLSGGTREIPLFYQWSAFEIESFEGRQWTIHVPLFTGIPEKTGKPTHYALAQKAIAPYVSKVEVGEGGFSAVDKVEIHTAHVARSDNPSPKTVFAVKRLETSKKCKFDAEVSNLNRFAGKDAPHLVQLLWTFSLGQTYHLVFPCADGNLKDLWKLHQYPLAAEKNHDTALWFSRQCLGIVEGLHMIQQRSSSHDPLEPQKHGTHGDLKPENILWFRDHRGLGPGYSLGTLKISDFGLTRFNRTESKSHVNTDGIGWSPTYRAPEYDILHEVAQSYDIWCLACVLLEFTTWYIQGWPAVDKFSQRRKEEHWGQKVLKGWDHEFKQDTFFNHLHKPDAISAVAKKAVFDEVQTLYKHKNTSDFVIELVEFIETSLLRMHPERRKKCSEVLAQLQEFFDMSCKDQDYCLEPKKTPPKRKDTDLSDLSHPEPQLVDLPMPLHSSSVSLRRASLASSIRSTPYRNSNPVVLEEPVTDLDTRVLPTGPESQPQQPRRSTTDPDSNVHSESPPNIPTPIEDPEPPETPKAPVEPVVPVTVVPEGNSQGPKQPVDLPENKSDEAGPVTLAKSQSDVERVPSQTGAKYPRRYERLKRTLRTFILCGN</sequence>
<dbReference type="Pfam" id="PF00069">
    <property type="entry name" value="Pkinase"/>
    <property type="match status" value="1"/>
</dbReference>
<dbReference type="AlphaFoldDB" id="A0A8J2JJ47"/>
<feature type="region of interest" description="Disordered" evidence="1">
    <location>
        <begin position="625"/>
        <end position="656"/>
    </location>
</feature>
<gene>
    <name evidence="3" type="ORF">FEQUK3_LOCUS11793</name>
</gene>
<dbReference type="SMART" id="SM00220">
    <property type="entry name" value="S_TKc"/>
    <property type="match status" value="1"/>
</dbReference>
<dbReference type="CDD" id="cd00180">
    <property type="entry name" value="PKc"/>
    <property type="match status" value="1"/>
</dbReference>
<evidence type="ECO:0000259" key="2">
    <source>
        <dbReference type="PROSITE" id="PS50011"/>
    </source>
</evidence>